<dbReference type="EMBL" id="KJ513670">
    <property type="protein sequence ID" value="AIC36836.1"/>
    <property type="molecule type" value="Genomic_DNA"/>
</dbReference>
<evidence type="ECO:0000256" key="1">
    <source>
        <dbReference type="SAM" id="Phobius"/>
    </source>
</evidence>
<protein>
    <submittedName>
        <fullName evidence="2">Uncharacterized protein</fullName>
    </submittedName>
</protein>
<keyword evidence="2" id="KW-0934">Plastid</keyword>
<dbReference type="RefSeq" id="YP_009332754.1">
    <property type="nucleotide sequence ID" value="NC_032396.1"/>
</dbReference>
<evidence type="ECO:0000313" key="2">
    <source>
        <dbReference type="EMBL" id="AIC36836.1"/>
    </source>
</evidence>
<proteinExistence type="predicted"/>
<keyword evidence="1" id="KW-0812">Transmembrane</keyword>
<name>A0A1L1WAA6_9FLOR</name>
<keyword evidence="1" id="KW-1133">Transmembrane helix</keyword>
<dbReference type="AlphaFoldDB" id="A0A1L1WAA6"/>
<organism evidence="2">
    <name type="scientific">Membranoptera weeksiae</name>
    <dbReference type="NCBI Taxonomy" id="158720"/>
    <lineage>
        <taxon>Eukaryota</taxon>
        <taxon>Rhodophyta</taxon>
        <taxon>Florideophyceae</taxon>
        <taxon>Rhodymeniophycidae</taxon>
        <taxon>Ceramiales</taxon>
        <taxon>Delesseriaceae</taxon>
        <taxon>Membranoptera</taxon>
    </lineage>
</organism>
<keyword evidence="2" id="KW-0150">Chloroplast</keyword>
<feature type="transmembrane region" description="Helical" evidence="1">
    <location>
        <begin position="12"/>
        <end position="33"/>
    </location>
</feature>
<keyword evidence="1" id="KW-0472">Membrane</keyword>
<reference evidence="2" key="1">
    <citation type="submission" date="2014-03" db="EMBL/GenBank/DDBJ databases">
        <title>Molecular Investigation of Pacific North American Membranoptera.</title>
        <authorList>
            <person name="Hughey J.R."/>
            <person name="Hommersand M.H."/>
            <person name="Miller K.A."/>
            <person name="Fuller T."/>
            <person name="Lin S.-M."/>
        </authorList>
    </citation>
    <scope>NUCLEOTIDE SEQUENCE</scope>
</reference>
<geneLocation type="chloroplast" evidence="2"/>
<accession>A0A1L1WAA6</accession>
<sequence>MNSSRFQHFLNFINRINILLISIIFIVPILLIFNLKKNKDIHYLLNLVMVMV</sequence>
<gene>
    <name evidence="2" type="primary">orf52</name>
</gene>
<dbReference type="GeneID" id="30689917"/>